<accession>W8V7S3</accession>
<dbReference type="HOGENOM" id="CLU_2666264_0_0_6"/>
<dbReference type="Gene3D" id="1.10.1220.10">
    <property type="entry name" value="Met repressor-like"/>
    <property type="match status" value="1"/>
</dbReference>
<keyword evidence="2" id="KW-0614">Plasmid</keyword>
<reference evidence="2 3" key="1">
    <citation type="journal article" date="2014" name="Proc. Natl. Acad. Sci. U.S.A.">
        <title>Molecular dissection of the evolution of carbapenem-resistant multilocus sequence type 258 Klebsiella pneumoniae.</title>
        <authorList>
            <person name="Deleo F.R."/>
            <person name="Chen L."/>
            <person name="Porcella S.F."/>
            <person name="Martens C.A."/>
            <person name="Kobayashi S.D."/>
            <person name="Porter A.R."/>
            <person name="Chavda K.D."/>
            <person name="Jacobs M.R."/>
            <person name="Mathema B."/>
            <person name="Olsen R.J."/>
            <person name="Bonomo R.A."/>
            <person name="Musser J.M."/>
            <person name="Kreiswirth B.N."/>
        </authorList>
    </citation>
    <scope>NUCLEOTIDE SEQUENCE [LARGE SCALE GENOMIC DNA]</scope>
    <source>
        <strain evidence="2">30684/NJST258_2</strain>
        <plasmid evidence="3">Plasmid pNJST258C1</plasmid>
    </source>
</reference>
<dbReference type="AlphaFoldDB" id="W8V7S3"/>
<dbReference type="PATRIC" id="fig|1420013.3.peg.5149"/>
<evidence type="ECO:0000313" key="3">
    <source>
        <dbReference type="Proteomes" id="UP000019586"/>
    </source>
</evidence>
<name>W8V7S3_KLEPN</name>
<evidence type="ECO:0000313" key="2">
    <source>
        <dbReference type="EMBL" id="AHM82272.1"/>
    </source>
</evidence>
<dbReference type="KEGG" id="kps:KPNJ2_05489"/>
<dbReference type="InterPro" id="IPR010985">
    <property type="entry name" value="Ribbon_hlx_hlx"/>
</dbReference>
<dbReference type="GO" id="GO:0006355">
    <property type="term" value="P:regulation of DNA-templated transcription"/>
    <property type="evidence" value="ECO:0007669"/>
    <property type="project" value="InterPro"/>
</dbReference>
<sequence length="79" mass="8781">MRKFMKGPGKSIKIEPPKEDEPTLDVTGKGAVPDSAVKPIQIKVPVSKHKEMKAYAAEQGISMTDMLLAGYDMYRNKMK</sequence>
<geneLocation type="plasmid" evidence="2 3">
    <name>pNJST258C1</name>
</geneLocation>
<dbReference type="SUPFAM" id="SSF47598">
    <property type="entry name" value="Ribbon-helix-helix"/>
    <property type="match status" value="1"/>
</dbReference>
<dbReference type="InterPro" id="IPR013321">
    <property type="entry name" value="Arc_rbn_hlx_hlx"/>
</dbReference>
<feature type="compositionally biased region" description="Basic and acidic residues" evidence="1">
    <location>
        <begin position="12"/>
        <end position="21"/>
    </location>
</feature>
<organism evidence="2 3">
    <name type="scientific">Klebsiella pneumoniae 30684/NJST258_2</name>
    <dbReference type="NCBI Taxonomy" id="1420013"/>
    <lineage>
        <taxon>Bacteria</taxon>
        <taxon>Pseudomonadati</taxon>
        <taxon>Pseudomonadota</taxon>
        <taxon>Gammaproteobacteria</taxon>
        <taxon>Enterobacterales</taxon>
        <taxon>Enterobacteriaceae</taxon>
        <taxon>Klebsiella/Raoultella group</taxon>
        <taxon>Klebsiella</taxon>
        <taxon>Klebsiella pneumoniae complex</taxon>
    </lineage>
</organism>
<evidence type="ECO:0000256" key="1">
    <source>
        <dbReference type="SAM" id="MobiDB-lite"/>
    </source>
</evidence>
<protein>
    <submittedName>
        <fullName evidence="2">Uncharacterized protein</fullName>
    </submittedName>
</protein>
<dbReference type="EMBL" id="CP006922">
    <property type="protein sequence ID" value="AHM82272.1"/>
    <property type="molecule type" value="Genomic_DNA"/>
</dbReference>
<dbReference type="GO" id="GO:0043565">
    <property type="term" value="F:sequence-specific DNA binding"/>
    <property type="evidence" value="ECO:0007669"/>
    <property type="project" value="UniProtKB-ARBA"/>
</dbReference>
<feature type="region of interest" description="Disordered" evidence="1">
    <location>
        <begin position="1"/>
        <end position="32"/>
    </location>
</feature>
<gene>
    <name evidence="2" type="ORF">KPNJ2_05489</name>
</gene>
<dbReference type="Proteomes" id="UP000019586">
    <property type="component" value="Plasmid pNJST258C1"/>
</dbReference>
<proteinExistence type="predicted"/>